<evidence type="ECO:0000256" key="12">
    <source>
        <dbReference type="SAM" id="MobiDB-lite"/>
    </source>
</evidence>
<feature type="coiled-coil region" evidence="11">
    <location>
        <begin position="832"/>
        <end position="859"/>
    </location>
</feature>
<evidence type="ECO:0000256" key="4">
    <source>
        <dbReference type="ARBA" id="ARBA00022618"/>
    </source>
</evidence>
<dbReference type="InterPro" id="IPR001680">
    <property type="entry name" value="WD40_rpt"/>
</dbReference>
<evidence type="ECO:0000256" key="8">
    <source>
        <dbReference type="ARBA" id="ARBA00073600"/>
    </source>
</evidence>
<evidence type="ECO:0000259" key="13">
    <source>
        <dbReference type="Pfam" id="PF24807"/>
    </source>
</evidence>
<evidence type="ECO:0000313" key="15">
    <source>
        <dbReference type="Proteomes" id="UP001497482"/>
    </source>
</evidence>
<dbReference type="Pfam" id="PF14817">
    <property type="entry name" value="HAUS5"/>
    <property type="match status" value="1"/>
</dbReference>
<gene>
    <name evidence="14" type="ORF">KC01_LOCUS22721</name>
</gene>
<dbReference type="GO" id="GO:0051301">
    <property type="term" value="P:cell division"/>
    <property type="evidence" value="ECO:0007669"/>
    <property type="project" value="UniProtKB-KW"/>
</dbReference>
<evidence type="ECO:0000256" key="3">
    <source>
        <dbReference type="ARBA" id="ARBA00022574"/>
    </source>
</evidence>
<dbReference type="Proteomes" id="UP001497482">
    <property type="component" value="Chromosome 2"/>
</dbReference>
<evidence type="ECO:0000256" key="6">
    <source>
        <dbReference type="ARBA" id="ARBA00022776"/>
    </source>
</evidence>
<protein>
    <recommendedName>
        <fullName evidence="8">Fizzy-related protein homolog</fullName>
    </recommendedName>
    <alternativeName>
        <fullName evidence="9">Cdh1/Hct1 homolog</fullName>
    </alternativeName>
</protein>
<dbReference type="Pfam" id="PF24807">
    <property type="entry name" value="WD40_CDC20-Fz"/>
    <property type="match status" value="1"/>
</dbReference>
<dbReference type="GO" id="GO:0010997">
    <property type="term" value="F:anaphase-promoting complex binding"/>
    <property type="evidence" value="ECO:0007669"/>
    <property type="project" value="InterPro"/>
</dbReference>
<dbReference type="CDD" id="cd00200">
    <property type="entry name" value="WD40"/>
    <property type="match status" value="1"/>
</dbReference>
<feature type="repeat" description="WD" evidence="10">
    <location>
        <begin position="232"/>
        <end position="273"/>
    </location>
</feature>
<dbReference type="GO" id="GO:0070652">
    <property type="term" value="C:HAUS complex"/>
    <property type="evidence" value="ECO:0007669"/>
    <property type="project" value="InterPro"/>
</dbReference>
<dbReference type="GO" id="GO:1990757">
    <property type="term" value="F:ubiquitin ligase activator activity"/>
    <property type="evidence" value="ECO:0007669"/>
    <property type="project" value="TreeGrafter"/>
</dbReference>
<dbReference type="InterPro" id="IPR029131">
    <property type="entry name" value="HAUS5"/>
</dbReference>
<dbReference type="InterPro" id="IPR015943">
    <property type="entry name" value="WD40/YVTN_repeat-like_dom_sf"/>
</dbReference>
<keyword evidence="3 10" id="KW-0853">WD repeat</keyword>
<dbReference type="InterPro" id="IPR033010">
    <property type="entry name" value="Cdc20/Fizzy"/>
</dbReference>
<dbReference type="SMART" id="SM00320">
    <property type="entry name" value="WD40"/>
    <property type="match status" value="6"/>
</dbReference>
<dbReference type="GO" id="GO:0031145">
    <property type="term" value="P:anaphase-promoting complex-dependent catabolic process"/>
    <property type="evidence" value="ECO:0007669"/>
    <property type="project" value="TreeGrafter"/>
</dbReference>
<dbReference type="FunFam" id="2.130.10.10:FF:000025">
    <property type="entry name" value="FIZZY-related 2 isoform 1"/>
    <property type="match status" value="1"/>
</dbReference>
<feature type="repeat" description="WD" evidence="10">
    <location>
        <begin position="446"/>
        <end position="487"/>
    </location>
</feature>
<dbReference type="SUPFAM" id="SSF50978">
    <property type="entry name" value="WD40 repeat-like"/>
    <property type="match status" value="1"/>
</dbReference>
<dbReference type="PROSITE" id="PS50294">
    <property type="entry name" value="WD_REPEATS_REGION"/>
    <property type="match status" value="2"/>
</dbReference>
<evidence type="ECO:0000256" key="10">
    <source>
        <dbReference type="PROSITE-ProRule" id="PRU00221"/>
    </source>
</evidence>
<dbReference type="GO" id="GO:0005680">
    <property type="term" value="C:anaphase-promoting complex"/>
    <property type="evidence" value="ECO:0007669"/>
    <property type="project" value="TreeGrafter"/>
</dbReference>
<evidence type="ECO:0000256" key="9">
    <source>
        <dbReference type="ARBA" id="ARBA00081406"/>
    </source>
</evidence>
<dbReference type="InterPro" id="IPR056150">
    <property type="entry name" value="WD40_CDC20-Fz"/>
</dbReference>
<organism evidence="14 15">
    <name type="scientific">Knipowitschia caucasica</name>
    <name type="common">Caucasian dwarf goby</name>
    <name type="synonym">Pomatoschistus caucasicus</name>
    <dbReference type="NCBI Taxonomy" id="637954"/>
    <lineage>
        <taxon>Eukaryota</taxon>
        <taxon>Metazoa</taxon>
        <taxon>Chordata</taxon>
        <taxon>Craniata</taxon>
        <taxon>Vertebrata</taxon>
        <taxon>Euteleostomi</taxon>
        <taxon>Actinopterygii</taxon>
        <taxon>Neopterygii</taxon>
        <taxon>Teleostei</taxon>
        <taxon>Neoteleostei</taxon>
        <taxon>Acanthomorphata</taxon>
        <taxon>Gobiaria</taxon>
        <taxon>Gobiiformes</taxon>
        <taxon>Gobioidei</taxon>
        <taxon>Gobiidae</taxon>
        <taxon>Gobiinae</taxon>
        <taxon>Knipowitschia</taxon>
    </lineage>
</organism>
<feature type="coiled-coil region" evidence="11">
    <location>
        <begin position="588"/>
        <end position="629"/>
    </location>
</feature>
<evidence type="ECO:0000256" key="5">
    <source>
        <dbReference type="ARBA" id="ARBA00022737"/>
    </source>
</evidence>
<dbReference type="PANTHER" id="PTHR19918">
    <property type="entry name" value="CELL DIVISION CYCLE 20 CDC20 FIZZY -RELATED"/>
    <property type="match status" value="1"/>
</dbReference>
<dbReference type="GO" id="GO:0051225">
    <property type="term" value="P:spindle assembly"/>
    <property type="evidence" value="ECO:0007669"/>
    <property type="project" value="InterPro"/>
</dbReference>
<keyword evidence="15" id="KW-1185">Reference proteome</keyword>
<comment type="pathway">
    <text evidence="1">Protein modification; protein ubiquitination.</text>
</comment>
<evidence type="ECO:0000313" key="14">
    <source>
        <dbReference type="EMBL" id="CAL1593662.1"/>
    </source>
</evidence>
<keyword evidence="7" id="KW-0131">Cell cycle</keyword>
<dbReference type="Gene3D" id="2.130.10.10">
    <property type="entry name" value="YVTN repeat-like/Quinoprotein amine dehydrogenase"/>
    <property type="match status" value="1"/>
</dbReference>
<feature type="compositionally biased region" description="Polar residues" evidence="12">
    <location>
        <begin position="137"/>
        <end position="167"/>
    </location>
</feature>
<accession>A0AAV2L005</accession>
<comment type="similarity">
    <text evidence="2">Belongs to the WD repeat CDC20/Fizzy family.</text>
</comment>
<evidence type="ECO:0000256" key="11">
    <source>
        <dbReference type="SAM" id="Coils"/>
    </source>
</evidence>
<dbReference type="EMBL" id="OZ035824">
    <property type="protein sequence ID" value="CAL1593662.1"/>
    <property type="molecule type" value="Genomic_DNA"/>
</dbReference>
<keyword evidence="11" id="KW-0175">Coiled coil</keyword>
<evidence type="ECO:0000256" key="7">
    <source>
        <dbReference type="ARBA" id="ARBA00023306"/>
    </source>
</evidence>
<dbReference type="PROSITE" id="PS50082">
    <property type="entry name" value="WD_REPEATS_2"/>
    <property type="match status" value="3"/>
</dbReference>
<dbReference type="GO" id="GO:1905786">
    <property type="term" value="P:positive regulation of anaphase-promoting complex-dependent catabolic process"/>
    <property type="evidence" value="ECO:0007669"/>
    <property type="project" value="TreeGrafter"/>
</dbReference>
<name>A0AAV2L005_KNICA</name>
<dbReference type="PROSITE" id="PS00678">
    <property type="entry name" value="WD_REPEATS_1"/>
    <property type="match status" value="1"/>
</dbReference>
<dbReference type="InterPro" id="IPR036322">
    <property type="entry name" value="WD40_repeat_dom_sf"/>
</dbReference>
<keyword evidence="6" id="KW-0498">Mitosis</keyword>
<feature type="domain" description="CDC20/Fizzy WD40" evidence="13">
    <location>
        <begin position="186"/>
        <end position="477"/>
    </location>
</feature>
<feature type="region of interest" description="Disordered" evidence="12">
    <location>
        <begin position="137"/>
        <end position="175"/>
    </location>
</feature>
<keyword evidence="5" id="KW-0677">Repeat</keyword>
<dbReference type="InterPro" id="IPR019775">
    <property type="entry name" value="WD40_repeat_CS"/>
</dbReference>
<feature type="repeat" description="WD" evidence="10">
    <location>
        <begin position="316"/>
        <end position="357"/>
    </location>
</feature>
<reference evidence="14 15" key="1">
    <citation type="submission" date="2024-04" db="EMBL/GenBank/DDBJ databases">
        <authorList>
            <person name="Waldvogel A.-M."/>
            <person name="Schoenle A."/>
        </authorList>
    </citation>
    <scope>NUCLEOTIDE SEQUENCE [LARGE SCALE GENOMIC DNA]</scope>
</reference>
<keyword evidence="4" id="KW-0132">Cell division</keyword>
<sequence length="1163" mass="131874">MLEMSTSARLCCCLGPAPGRRIIINIHNDNLSPEESRTPRCSSLTSPIKLGDRFIPTRAGAKWNIHFHKINENEKTQNLNKKAKEASSDTNKADGLAYSALLRNELLGAGIEKIYDPQTEDRRLQPATTEKRSIFNYTLNTRRSPSDNGSNISPYSLSPVSNKSQKLLRSPRKPSRKISKIPFKVLDAPELQDDFYLNLVDWSSLNVLSVGLGTCVYLWSACTSQVTRLCDLSLEGDSVTSVGWSERGNLVAVGTHKGYVQIWDSGAGKKLFTLEGHTARVGALAWNADQLSSGSRDRMILQRDLRTPPLQSERQLQGHRQEVCGLKWSTDHQLLASGGNDNKLLIWNNSALSPVQTYMDHLAAVKAIAWSPHQHGLLASGGGTADRCIRFWNTLTSQPLQCMDTGSQVCNLAWSKHANELVSTHGYSQNQILVWKYPALTQVAKLTGHSYRVLYLAMSPDGEAVVTGAGDETLRFWNVFSKTRSTKESVSVLNLFTRIRADLFLSWVLMADRSLVQELRRWATEEFHLPPDTLPHDSYFKTLCVGTGKPIWQYMIHHVFQQRKIKIMRGNIMWYNSLQEKKMKDADGKSENAKRKDLQREIEQLGAEIAHLNSQISGTEEQLATQEQSIGRTWAQVEDNRCRGLLLMSMTQHCVQNRQELVGDTQNINGHCQALGQMTRKAEEEVMFDSKSSCSKESPYSKTVTEPQVLREVRKLCNDRIQFYQSLQESKVKNDGTLAPHEQRNSVFEYWLSAAEDLLCGYPPNHILSALQHLAICEQKALEDKLGSLDVTRDVTALKFRYEDDHLRDISAEGAEQLPPVTTLLQAAWEEVEQSLVELAQTRAKVATLKNQLVSHKKKAEQEMSVLVDDLHNDSLAMSAFEVELQCVIQAATRDFIRDRCIQLDQQARSKQEVLQNLHSQWQSILNFRRLVDLRQEDLRGLIRSNSEAKTKLIHKQKELQDYIQKKLVPKFDDVSSAAIIRNSIAKEAKQLGTLSLLALDRRTAKGSQRIPASWLSIYRLQSTMVKTLCQNMFFPLYKAPEQLCAHACSRWLELQYVQKLLHLHYSTLKNTQKEADLLHASDQKAFLSKVREEDQKLLKALIPRVRTLTQRCAQGLSYGDQVKMAIIYWWDQPAQHVLPEINKGGLTFQQWLQRWKLAAKAS</sequence>
<evidence type="ECO:0000256" key="2">
    <source>
        <dbReference type="ARBA" id="ARBA00006445"/>
    </source>
</evidence>
<evidence type="ECO:0000256" key="1">
    <source>
        <dbReference type="ARBA" id="ARBA00004906"/>
    </source>
</evidence>
<dbReference type="PANTHER" id="PTHR19918:SF1">
    <property type="entry name" value="FIZZY-RELATED PROTEIN HOMOLOG"/>
    <property type="match status" value="1"/>
</dbReference>
<dbReference type="AlphaFoldDB" id="A0AAV2L005"/>
<proteinExistence type="inferred from homology"/>